<dbReference type="GO" id="GO:0006352">
    <property type="term" value="P:DNA-templated transcription initiation"/>
    <property type="evidence" value="ECO:0007669"/>
    <property type="project" value="InterPro"/>
</dbReference>
<evidence type="ECO:0000313" key="8">
    <source>
        <dbReference type="Proteomes" id="UP000285517"/>
    </source>
</evidence>
<keyword evidence="8" id="KW-1185">Reference proteome</keyword>
<keyword evidence="2" id="KW-0805">Transcription regulation</keyword>
<dbReference type="KEGG" id="aev:EI546_15030"/>
<feature type="domain" description="RNA polymerase sigma factor 70 region 4 type 2" evidence="6">
    <location>
        <begin position="108"/>
        <end position="157"/>
    </location>
</feature>
<proteinExistence type="inferred from homology"/>
<evidence type="ECO:0000256" key="1">
    <source>
        <dbReference type="ARBA" id="ARBA00010641"/>
    </source>
</evidence>
<dbReference type="InterPro" id="IPR014284">
    <property type="entry name" value="RNA_pol_sigma-70_dom"/>
</dbReference>
<feature type="domain" description="RNA polymerase sigma-70 region 2" evidence="5">
    <location>
        <begin position="14"/>
        <end position="79"/>
    </location>
</feature>
<evidence type="ECO:0000259" key="5">
    <source>
        <dbReference type="Pfam" id="PF04542"/>
    </source>
</evidence>
<dbReference type="SUPFAM" id="SSF88946">
    <property type="entry name" value="Sigma2 domain of RNA polymerase sigma factors"/>
    <property type="match status" value="1"/>
</dbReference>
<evidence type="ECO:0000256" key="2">
    <source>
        <dbReference type="ARBA" id="ARBA00023015"/>
    </source>
</evidence>
<evidence type="ECO:0000256" key="3">
    <source>
        <dbReference type="ARBA" id="ARBA00023082"/>
    </source>
</evidence>
<reference evidence="7 8" key="1">
    <citation type="submission" date="2019-01" db="EMBL/GenBank/DDBJ databases">
        <title>Complete genome sequencing of Aequorivita sp. H23M31.</title>
        <authorList>
            <person name="Bae J.-W."/>
        </authorList>
    </citation>
    <scope>NUCLEOTIDE SEQUENCE [LARGE SCALE GENOMIC DNA]</scope>
    <source>
        <strain evidence="7 8">H23M31</strain>
    </source>
</reference>
<comment type="similarity">
    <text evidence="1">Belongs to the sigma-70 factor family. ECF subfamily.</text>
</comment>
<dbReference type="Pfam" id="PF08281">
    <property type="entry name" value="Sigma70_r4_2"/>
    <property type="match status" value="1"/>
</dbReference>
<dbReference type="Proteomes" id="UP000285517">
    <property type="component" value="Chromosome"/>
</dbReference>
<dbReference type="OrthoDB" id="9780326at2"/>
<keyword evidence="4" id="KW-0804">Transcription</keyword>
<name>A0A410G6T8_9FLAO</name>
<dbReference type="Pfam" id="PF04542">
    <property type="entry name" value="Sigma70_r2"/>
    <property type="match status" value="1"/>
</dbReference>
<dbReference type="GO" id="GO:0003677">
    <property type="term" value="F:DNA binding"/>
    <property type="evidence" value="ECO:0007669"/>
    <property type="project" value="InterPro"/>
</dbReference>
<evidence type="ECO:0000259" key="6">
    <source>
        <dbReference type="Pfam" id="PF08281"/>
    </source>
</evidence>
<dbReference type="InterPro" id="IPR013325">
    <property type="entry name" value="RNA_pol_sigma_r2"/>
</dbReference>
<dbReference type="Gene3D" id="1.10.1740.10">
    <property type="match status" value="1"/>
</dbReference>
<dbReference type="InterPro" id="IPR039425">
    <property type="entry name" value="RNA_pol_sigma-70-like"/>
</dbReference>
<evidence type="ECO:0000256" key="4">
    <source>
        <dbReference type="ARBA" id="ARBA00023163"/>
    </source>
</evidence>
<organism evidence="7 8">
    <name type="scientific">Aequorivita ciconiae</name>
    <dbReference type="NCBI Taxonomy" id="2494375"/>
    <lineage>
        <taxon>Bacteria</taxon>
        <taxon>Pseudomonadati</taxon>
        <taxon>Bacteroidota</taxon>
        <taxon>Flavobacteriia</taxon>
        <taxon>Flavobacteriales</taxon>
        <taxon>Flavobacteriaceae</taxon>
        <taxon>Aequorivita</taxon>
    </lineage>
</organism>
<dbReference type="GO" id="GO:0016987">
    <property type="term" value="F:sigma factor activity"/>
    <property type="evidence" value="ECO:0007669"/>
    <property type="project" value="UniProtKB-KW"/>
</dbReference>
<dbReference type="InterPro" id="IPR036388">
    <property type="entry name" value="WH-like_DNA-bd_sf"/>
</dbReference>
<keyword evidence="3" id="KW-0731">Sigma factor</keyword>
<evidence type="ECO:0000313" key="7">
    <source>
        <dbReference type="EMBL" id="QAA82950.1"/>
    </source>
</evidence>
<accession>A0A410G6T8</accession>
<dbReference type="PANTHER" id="PTHR43133:SF45">
    <property type="entry name" value="RNA POLYMERASE ECF-TYPE SIGMA FACTOR"/>
    <property type="match status" value="1"/>
</dbReference>
<dbReference type="SUPFAM" id="SSF88659">
    <property type="entry name" value="Sigma3 and sigma4 domains of RNA polymerase sigma factors"/>
    <property type="match status" value="1"/>
</dbReference>
<sequence length="164" mass="19520">MKENLEHIFVKELEENQNIVHKICRLYTNDQDAHNDLFQEITIQLWKAFPKFRGESKFSTWMYRVALNTAITLYRKSKRSIKTQDFEGVSFKIASEDYDNTEERQLTQMYSAVKELNDIDKALVFLYLEDKNYKEISDTLGITEVNARVKMNRVKDKIRKILNP</sequence>
<dbReference type="AlphaFoldDB" id="A0A410G6T8"/>
<protein>
    <submittedName>
        <fullName evidence="7">RNA polymerase sigma factor</fullName>
    </submittedName>
</protein>
<dbReference type="InterPro" id="IPR013324">
    <property type="entry name" value="RNA_pol_sigma_r3/r4-like"/>
</dbReference>
<dbReference type="InterPro" id="IPR007627">
    <property type="entry name" value="RNA_pol_sigma70_r2"/>
</dbReference>
<dbReference type="EMBL" id="CP034951">
    <property type="protein sequence ID" value="QAA82950.1"/>
    <property type="molecule type" value="Genomic_DNA"/>
</dbReference>
<dbReference type="PANTHER" id="PTHR43133">
    <property type="entry name" value="RNA POLYMERASE ECF-TYPE SIGMA FACTO"/>
    <property type="match status" value="1"/>
</dbReference>
<dbReference type="NCBIfam" id="TIGR02937">
    <property type="entry name" value="sigma70-ECF"/>
    <property type="match status" value="1"/>
</dbReference>
<dbReference type="Gene3D" id="1.10.10.10">
    <property type="entry name" value="Winged helix-like DNA-binding domain superfamily/Winged helix DNA-binding domain"/>
    <property type="match status" value="1"/>
</dbReference>
<dbReference type="InterPro" id="IPR013249">
    <property type="entry name" value="RNA_pol_sigma70_r4_t2"/>
</dbReference>
<dbReference type="RefSeq" id="WP_128251314.1">
    <property type="nucleotide sequence ID" value="NZ_CP034951.1"/>
</dbReference>
<gene>
    <name evidence="7" type="ORF">EI546_15030</name>
</gene>